<sequence>MRGRGTRWAAVAGAAAAALLAAGCGPGAKAEAFGRQAAHAEITAAVEGAGLPESDLPGAGGPTPTGSTPEPTPTTERERVAARMAACSTGWQYVGPLVEGSRGDFDKAVAALVGEKWVQDQRQVEKLDDKGSTMVAVTLKKRGWTLFGRHHSSPQTLSLEMISLQASEDSCLKQFTEKELDLLEGEGGEQP</sequence>
<feature type="signal peptide" evidence="2">
    <location>
        <begin position="1"/>
        <end position="30"/>
    </location>
</feature>
<feature type="chain" id="PRO_5045218406" description="Lipoprotein" evidence="2">
    <location>
        <begin position="31"/>
        <end position="191"/>
    </location>
</feature>
<protein>
    <recommendedName>
        <fullName evidence="5">Lipoprotein</fullName>
    </recommendedName>
</protein>
<name>A0ABV3CWG7_STREX</name>
<evidence type="ECO:0000256" key="2">
    <source>
        <dbReference type="SAM" id="SignalP"/>
    </source>
</evidence>
<dbReference type="PROSITE" id="PS51257">
    <property type="entry name" value="PROKAR_LIPOPROTEIN"/>
    <property type="match status" value="1"/>
</dbReference>
<gene>
    <name evidence="3" type="ORF">AB0A76_15285</name>
</gene>
<evidence type="ECO:0000256" key="1">
    <source>
        <dbReference type="SAM" id="MobiDB-lite"/>
    </source>
</evidence>
<comment type="caution">
    <text evidence="3">The sequence shown here is derived from an EMBL/GenBank/DDBJ whole genome shotgun (WGS) entry which is preliminary data.</text>
</comment>
<evidence type="ECO:0000313" key="3">
    <source>
        <dbReference type="EMBL" id="MEU7294556.1"/>
    </source>
</evidence>
<dbReference type="EMBL" id="JBEZAM010000017">
    <property type="protein sequence ID" value="MEU7294556.1"/>
    <property type="molecule type" value="Genomic_DNA"/>
</dbReference>
<keyword evidence="4" id="KW-1185">Reference proteome</keyword>
<dbReference type="RefSeq" id="WP_359207720.1">
    <property type="nucleotide sequence ID" value="NZ_JBEZAM010000017.1"/>
</dbReference>
<reference evidence="3 4" key="1">
    <citation type="submission" date="2024-06" db="EMBL/GenBank/DDBJ databases">
        <title>The Natural Products Discovery Center: Release of the First 8490 Sequenced Strains for Exploring Actinobacteria Biosynthetic Diversity.</title>
        <authorList>
            <person name="Kalkreuter E."/>
            <person name="Kautsar S.A."/>
            <person name="Yang D."/>
            <person name="Bader C.D."/>
            <person name="Teijaro C.N."/>
            <person name="Fluegel L."/>
            <person name="Davis C.M."/>
            <person name="Simpson J.R."/>
            <person name="Lauterbach L."/>
            <person name="Steele A.D."/>
            <person name="Gui C."/>
            <person name="Meng S."/>
            <person name="Li G."/>
            <person name="Viehrig K."/>
            <person name="Ye F."/>
            <person name="Su P."/>
            <person name="Kiefer A.F."/>
            <person name="Nichols A."/>
            <person name="Cepeda A.J."/>
            <person name="Yan W."/>
            <person name="Fan B."/>
            <person name="Jiang Y."/>
            <person name="Adhikari A."/>
            <person name="Zheng C.-J."/>
            <person name="Schuster L."/>
            <person name="Cowan T.M."/>
            <person name="Smanski M.J."/>
            <person name="Chevrette M.G."/>
            <person name="De Carvalho L.P.S."/>
            <person name="Shen B."/>
        </authorList>
    </citation>
    <scope>NUCLEOTIDE SEQUENCE [LARGE SCALE GENOMIC DNA]</scope>
    <source>
        <strain evidence="3 4">NPDC045705</strain>
    </source>
</reference>
<dbReference type="Proteomes" id="UP001551210">
    <property type="component" value="Unassembled WGS sequence"/>
</dbReference>
<accession>A0ABV3CWG7</accession>
<evidence type="ECO:0000313" key="4">
    <source>
        <dbReference type="Proteomes" id="UP001551210"/>
    </source>
</evidence>
<feature type="region of interest" description="Disordered" evidence="1">
    <location>
        <begin position="50"/>
        <end position="76"/>
    </location>
</feature>
<organism evidence="3 4">
    <name type="scientific">Streptomyces exfoliatus</name>
    <name type="common">Streptomyces hydrogenans</name>
    <dbReference type="NCBI Taxonomy" id="1905"/>
    <lineage>
        <taxon>Bacteria</taxon>
        <taxon>Bacillati</taxon>
        <taxon>Actinomycetota</taxon>
        <taxon>Actinomycetes</taxon>
        <taxon>Kitasatosporales</taxon>
        <taxon>Streptomycetaceae</taxon>
        <taxon>Streptomyces</taxon>
    </lineage>
</organism>
<evidence type="ECO:0008006" key="5">
    <source>
        <dbReference type="Google" id="ProtNLM"/>
    </source>
</evidence>
<keyword evidence="2" id="KW-0732">Signal</keyword>
<proteinExistence type="predicted"/>